<organism evidence="1 2">
    <name type="scientific">Bacteroides fragilis</name>
    <dbReference type="NCBI Taxonomy" id="817"/>
    <lineage>
        <taxon>Bacteria</taxon>
        <taxon>Pseudomonadati</taxon>
        <taxon>Bacteroidota</taxon>
        <taxon>Bacteroidia</taxon>
        <taxon>Bacteroidales</taxon>
        <taxon>Bacteroidaceae</taxon>
        <taxon>Bacteroides</taxon>
    </lineage>
</organism>
<evidence type="ECO:0000313" key="2">
    <source>
        <dbReference type="Proteomes" id="UP001078742"/>
    </source>
</evidence>
<protein>
    <submittedName>
        <fullName evidence="1">Uncharacterized protein</fullName>
    </submittedName>
</protein>
<dbReference type="AlphaFoldDB" id="A0A9Q4NZB9"/>
<reference evidence="1" key="1">
    <citation type="submission" date="2022-12" db="EMBL/GenBank/DDBJ databases">
        <title>Development of a Multilocus Sequence Typing Scheme for Bacteroides fragilis Based on Whole Genome Sequencing Data and Clinical Application.</title>
        <authorList>
            <person name="Nielsen F.D."/>
            <person name="Justesen U.S."/>
        </authorList>
    </citation>
    <scope>NUCLEOTIDE SEQUENCE</scope>
    <source>
        <strain evidence="1">BF_BC_VIB_DK_2012_57</strain>
    </source>
</reference>
<evidence type="ECO:0000313" key="1">
    <source>
        <dbReference type="EMBL" id="MCZ2574235.1"/>
    </source>
</evidence>
<gene>
    <name evidence="1" type="ORF">O1420_23060</name>
</gene>
<proteinExistence type="predicted"/>
<sequence>VAKGFSTNVKPYAENIISNMRDTFRNGDIPYPAGTFTSTAWPDMTTLSVRASFSRAYVFPSDPMGLMNSG</sequence>
<feature type="non-terminal residue" evidence="1">
    <location>
        <position position="70"/>
    </location>
</feature>
<feature type="non-terminal residue" evidence="1">
    <location>
        <position position="1"/>
    </location>
</feature>
<dbReference type="Proteomes" id="UP001078742">
    <property type="component" value="Unassembled WGS sequence"/>
</dbReference>
<name>A0A9Q4NZB9_BACFG</name>
<comment type="caution">
    <text evidence="1">The sequence shown here is derived from an EMBL/GenBank/DDBJ whole genome shotgun (WGS) entry which is preliminary data.</text>
</comment>
<accession>A0A9Q4NZB9</accession>
<dbReference type="RefSeq" id="WP_269104353.1">
    <property type="nucleotide sequence ID" value="NZ_JAPUAV010000131.1"/>
</dbReference>
<dbReference type="EMBL" id="JAPUAV010000131">
    <property type="protein sequence ID" value="MCZ2574235.1"/>
    <property type="molecule type" value="Genomic_DNA"/>
</dbReference>